<name>A0A644YKJ4_9ZZZZ</name>
<reference evidence="1" key="1">
    <citation type="submission" date="2019-08" db="EMBL/GenBank/DDBJ databases">
        <authorList>
            <person name="Kucharzyk K."/>
            <person name="Murdoch R.W."/>
            <person name="Higgins S."/>
            <person name="Loffler F."/>
        </authorList>
    </citation>
    <scope>NUCLEOTIDE SEQUENCE</scope>
</reference>
<comment type="caution">
    <text evidence="1">The sequence shown here is derived from an EMBL/GenBank/DDBJ whole genome shotgun (WGS) entry which is preliminary data.</text>
</comment>
<organism evidence="1">
    <name type="scientific">bioreactor metagenome</name>
    <dbReference type="NCBI Taxonomy" id="1076179"/>
    <lineage>
        <taxon>unclassified sequences</taxon>
        <taxon>metagenomes</taxon>
        <taxon>ecological metagenomes</taxon>
    </lineage>
</organism>
<accession>A0A644YKJ4</accession>
<dbReference type="AlphaFoldDB" id="A0A644YKJ4"/>
<sequence length="152" mass="17514">MSNFLLYSIGLFYFQFNICDRVFACTDLDSIQEQVTVGATITDNFNSLDTDLLNQFLIIRIDGIQPIDLIKVSFMGSRVTKGKKLIEFPCSEYLFCFIPEPLWFIDNEYWPCPLDDIDRPFTLKCIQLLIYLSGFLAGGSECLVIHDDHFNI</sequence>
<proteinExistence type="predicted"/>
<gene>
    <name evidence="1" type="ORF">SDC9_74923</name>
</gene>
<protein>
    <submittedName>
        <fullName evidence="1">Uncharacterized protein</fullName>
    </submittedName>
</protein>
<dbReference type="EMBL" id="VSSQ01005244">
    <property type="protein sequence ID" value="MPM28401.1"/>
    <property type="molecule type" value="Genomic_DNA"/>
</dbReference>
<evidence type="ECO:0000313" key="1">
    <source>
        <dbReference type="EMBL" id="MPM28401.1"/>
    </source>
</evidence>